<dbReference type="EMBL" id="JACHXZ010000001">
    <property type="protein sequence ID" value="MBB3167357.1"/>
    <property type="molecule type" value="Genomic_DNA"/>
</dbReference>
<dbReference type="InterPro" id="IPR036962">
    <property type="entry name" value="Glyco_hydro_3_N_sf"/>
</dbReference>
<dbReference type="Gene3D" id="3.40.50.1700">
    <property type="entry name" value="Glycoside hydrolase family 3 C-terminal domain"/>
    <property type="match status" value="1"/>
</dbReference>
<keyword evidence="6" id="KW-1185">Reference proteome</keyword>
<feature type="domain" description="Glycoside hydrolase family 3 N-terminal" evidence="2">
    <location>
        <begin position="61"/>
        <end position="383"/>
    </location>
</feature>
<dbReference type="AlphaFoldDB" id="A0A839UPK0"/>
<organism evidence="5 6">
    <name type="scientific">Simiduia aestuariiviva</name>
    <dbReference type="NCBI Taxonomy" id="1510459"/>
    <lineage>
        <taxon>Bacteria</taxon>
        <taxon>Pseudomonadati</taxon>
        <taxon>Pseudomonadota</taxon>
        <taxon>Gammaproteobacteria</taxon>
        <taxon>Cellvibrionales</taxon>
        <taxon>Cellvibrionaceae</taxon>
        <taxon>Simiduia</taxon>
    </lineage>
</organism>
<dbReference type="Gene3D" id="2.60.120.430">
    <property type="entry name" value="Galactose-binding lectin"/>
    <property type="match status" value="1"/>
</dbReference>
<dbReference type="SUPFAM" id="SSF52279">
    <property type="entry name" value="Beta-D-glucan exohydrolase, C-terminal domain"/>
    <property type="match status" value="1"/>
</dbReference>
<sequence length="826" mass="88760">MKTPLVALLCGIALSGCSADNDQRNPASSAADSPWPTLERPVQDAALEQQIDGLLAAMTPEQKVGQIIQPEIRHVTPDDVRDYFLGSVLNGGGSFPQQNKYASLNDWLSLADGFYEGSMAVDAEVKIPALWGTDAVHGHNNVIGATLFPHNIALGATHNPALMRDIGAVTAREMAATGITWSFAPTLAVARDDRWGRTYESYSETPELVAQYATAMVEGLQGEQTSDAFLGDGKVISTAKHFIADGGTAGGIDRGDTQLTEAELVALHAPGYFSAIKAGVQVIMASFSSWNGEKLHGHKYLLTDVLKEKLGFDGFVVGDWAGHAFVPGCTDTHCPAAINAGLDMFMAPDGNWRELYANTLADVQEGRISQARIDDAVRRILRVKLRAGLFDKGKPSSYPLAAKSELIGAAEHRAVARRAVRESVVLLKNQQQLLPLAANSRVLVAGDGGHNLGKQTGGWTISWQGTGNMNEDFPGATTVFDGIAQAVQVGGGQATYSEDGNYTETPDVAVVVFGENPYAEMQGDVQDIAYRSAKDLALLQKFRDAKIPVVALFITGRPLAVNPFLNASDAFAVIWQPGTEGAGVADVLIKKADGSINFPFTGKLSFSWPTHGQQTPLNAGDKAYAPLFAQGFGLTNGESAPHKYPLAVNPADVAVADTRIKSIFQRRTFSPWTLQLTGTDASPTDVNGASLKVPGMQLQMRDRFMQEDTLQLNWNQAGRAGFYAKTPQNLQGFAGGTLIFDLQVAQAGDLSLQLQCHEQSQCSARKLGDFARLDRTQWQQVRVPLKCLGDDLGQVNGAFEIISENAAEIRLYNIHWEKGEHGCPAP</sequence>
<dbReference type="InterPro" id="IPR036881">
    <property type="entry name" value="Glyco_hydro_3_C_sf"/>
</dbReference>
<evidence type="ECO:0000313" key="5">
    <source>
        <dbReference type="EMBL" id="MBB3167357.1"/>
    </source>
</evidence>
<name>A0A839UPK0_9GAMM</name>
<dbReference type="EC" id="3.2.1.21" evidence="5"/>
<reference evidence="5 6" key="1">
    <citation type="submission" date="2020-08" db="EMBL/GenBank/DDBJ databases">
        <title>Genomic Encyclopedia of Type Strains, Phase III (KMG-III): the genomes of soil and plant-associated and newly described type strains.</title>
        <authorList>
            <person name="Whitman W."/>
        </authorList>
    </citation>
    <scope>NUCLEOTIDE SEQUENCE [LARGE SCALE GENOMIC DNA]</scope>
    <source>
        <strain evidence="5 6">CECT 8571</strain>
    </source>
</reference>
<dbReference type="InterPro" id="IPR051915">
    <property type="entry name" value="Cellulose_Degrad_GH3"/>
</dbReference>
<feature type="domain" description="Glycoside hydrolase family 3 C-terminal" evidence="3">
    <location>
        <begin position="424"/>
        <end position="635"/>
    </location>
</feature>
<dbReference type="RefSeq" id="WP_183908006.1">
    <property type="nucleotide sequence ID" value="NZ_JACHXZ010000001.1"/>
</dbReference>
<dbReference type="InterPro" id="IPR001764">
    <property type="entry name" value="Glyco_hydro_3_N"/>
</dbReference>
<dbReference type="GO" id="GO:0009251">
    <property type="term" value="P:glucan catabolic process"/>
    <property type="evidence" value="ECO:0007669"/>
    <property type="project" value="TreeGrafter"/>
</dbReference>
<dbReference type="PANTHER" id="PTHR30620">
    <property type="entry name" value="PERIPLASMIC BETA-GLUCOSIDASE-RELATED"/>
    <property type="match status" value="1"/>
</dbReference>
<dbReference type="PANTHER" id="PTHR30620:SF77">
    <property type="entry name" value="LYSOSOMAL BETA GLUCOSIDASE-LIKE"/>
    <property type="match status" value="1"/>
</dbReference>
<feature type="domain" description="ExoP galactose-binding-like" evidence="4">
    <location>
        <begin position="670"/>
        <end position="816"/>
    </location>
</feature>
<dbReference type="PROSITE" id="PS51257">
    <property type="entry name" value="PROKAR_LIPOPROTEIN"/>
    <property type="match status" value="1"/>
</dbReference>
<keyword evidence="5" id="KW-0326">Glycosidase</keyword>
<evidence type="ECO:0000259" key="4">
    <source>
        <dbReference type="Pfam" id="PF18559"/>
    </source>
</evidence>
<dbReference type="InterPro" id="IPR041443">
    <property type="entry name" value="Exop_C"/>
</dbReference>
<dbReference type="Pfam" id="PF00933">
    <property type="entry name" value="Glyco_hydro_3"/>
    <property type="match status" value="1"/>
</dbReference>
<dbReference type="GO" id="GO:0008422">
    <property type="term" value="F:beta-glucosidase activity"/>
    <property type="evidence" value="ECO:0007669"/>
    <property type="project" value="UniProtKB-EC"/>
</dbReference>
<dbReference type="Pfam" id="PF18559">
    <property type="entry name" value="Exop_C"/>
    <property type="match status" value="1"/>
</dbReference>
<dbReference type="InterPro" id="IPR017853">
    <property type="entry name" value="GH"/>
</dbReference>
<dbReference type="InterPro" id="IPR002772">
    <property type="entry name" value="Glyco_hydro_3_C"/>
</dbReference>
<dbReference type="Gene3D" id="3.20.20.300">
    <property type="entry name" value="Glycoside hydrolase, family 3, N-terminal domain"/>
    <property type="match status" value="1"/>
</dbReference>
<accession>A0A839UPK0</accession>
<evidence type="ECO:0000256" key="1">
    <source>
        <dbReference type="ARBA" id="ARBA00022801"/>
    </source>
</evidence>
<dbReference type="PRINTS" id="PR00133">
    <property type="entry name" value="GLHYDRLASE3"/>
</dbReference>
<comment type="caution">
    <text evidence="5">The sequence shown here is derived from an EMBL/GenBank/DDBJ whole genome shotgun (WGS) entry which is preliminary data.</text>
</comment>
<evidence type="ECO:0000259" key="3">
    <source>
        <dbReference type="Pfam" id="PF01915"/>
    </source>
</evidence>
<dbReference type="SUPFAM" id="SSF51445">
    <property type="entry name" value="(Trans)glycosidases"/>
    <property type="match status" value="1"/>
</dbReference>
<dbReference type="Proteomes" id="UP000559987">
    <property type="component" value="Unassembled WGS sequence"/>
</dbReference>
<gene>
    <name evidence="5" type="ORF">FHS30_000533</name>
</gene>
<proteinExistence type="predicted"/>
<evidence type="ECO:0000313" key="6">
    <source>
        <dbReference type="Proteomes" id="UP000559987"/>
    </source>
</evidence>
<dbReference type="Pfam" id="PF01915">
    <property type="entry name" value="Glyco_hydro_3_C"/>
    <property type="match status" value="1"/>
</dbReference>
<evidence type="ECO:0000259" key="2">
    <source>
        <dbReference type="Pfam" id="PF00933"/>
    </source>
</evidence>
<keyword evidence="1 5" id="KW-0378">Hydrolase</keyword>
<protein>
    <submittedName>
        <fullName evidence="5">Beta-glucosidase</fullName>
        <ecNumber evidence="5">3.2.1.21</ecNumber>
    </submittedName>
</protein>